<evidence type="ECO:0000256" key="1">
    <source>
        <dbReference type="SAM" id="MobiDB-lite"/>
    </source>
</evidence>
<dbReference type="SUPFAM" id="SSF160443">
    <property type="entry name" value="SMR domain-like"/>
    <property type="match status" value="1"/>
</dbReference>
<feature type="compositionally biased region" description="Pro residues" evidence="1">
    <location>
        <begin position="42"/>
        <end position="52"/>
    </location>
</feature>
<dbReference type="InterPro" id="IPR002625">
    <property type="entry name" value="Smr_dom"/>
</dbReference>
<sequence length="192" mass="21557">MSKKRRLRPDERELWERVARGTDPLHARPHGMAEPEVRQPISPAPKAQPDPIPAFRLGESAKPQTSSGPTSQPPLAMDRRTHDRMKRGKLRPEARLDLHGMTRDRAHSALSRFILDAHGRGRRLVLVITGKGRDRDEGGPIPVRPGILRHSVPQWLSLPPLRSAVLQVTPAHIRHGGAGAYYVYLRRGPQRT</sequence>
<proteinExistence type="predicted"/>
<dbReference type="RefSeq" id="WP_092065403.1">
    <property type="nucleotide sequence ID" value="NZ_FOJU01000004.1"/>
</dbReference>
<organism evidence="3 4">
    <name type="scientific">Poseidonocella pacifica</name>
    <dbReference type="NCBI Taxonomy" id="871651"/>
    <lineage>
        <taxon>Bacteria</taxon>
        <taxon>Pseudomonadati</taxon>
        <taxon>Pseudomonadota</taxon>
        <taxon>Alphaproteobacteria</taxon>
        <taxon>Rhodobacterales</taxon>
        <taxon>Roseobacteraceae</taxon>
        <taxon>Poseidonocella</taxon>
    </lineage>
</organism>
<dbReference type="SMART" id="SM00463">
    <property type="entry name" value="SMR"/>
    <property type="match status" value="1"/>
</dbReference>
<evidence type="ECO:0000313" key="4">
    <source>
        <dbReference type="Proteomes" id="UP000198796"/>
    </source>
</evidence>
<feature type="compositionally biased region" description="Basic and acidic residues" evidence="1">
    <location>
        <begin position="8"/>
        <end position="37"/>
    </location>
</feature>
<keyword evidence="4" id="KW-1185">Reference proteome</keyword>
<feature type="domain" description="Smr" evidence="2">
    <location>
        <begin position="96"/>
        <end position="186"/>
    </location>
</feature>
<dbReference type="GO" id="GO:0004519">
    <property type="term" value="F:endonuclease activity"/>
    <property type="evidence" value="ECO:0007669"/>
    <property type="project" value="UniProtKB-KW"/>
</dbReference>
<keyword evidence="3" id="KW-0540">Nuclease</keyword>
<dbReference type="InterPro" id="IPR036063">
    <property type="entry name" value="Smr_dom_sf"/>
</dbReference>
<dbReference type="Gene3D" id="3.30.1370.110">
    <property type="match status" value="1"/>
</dbReference>
<evidence type="ECO:0000313" key="3">
    <source>
        <dbReference type="EMBL" id="SFB04630.1"/>
    </source>
</evidence>
<feature type="region of interest" description="Disordered" evidence="1">
    <location>
        <begin position="1"/>
        <end position="87"/>
    </location>
</feature>
<evidence type="ECO:0000259" key="2">
    <source>
        <dbReference type="PROSITE" id="PS50828"/>
    </source>
</evidence>
<dbReference type="STRING" id="871651.SAMN05421688_2507"/>
<dbReference type="PROSITE" id="PS50828">
    <property type="entry name" value="SMR"/>
    <property type="match status" value="1"/>
</dbReference>
<dbReference type="PANTHER" id="PTHR35562:SF2">
    <property type="entry name" value="DNA ENDONUCLEASE SMRA-RELATED"/>
    <property type="match status" value="1"/>
</dbReference>
<gene>
    <name evidence="3" type="ORF">SAMN05421688_2507</name>
</gene>
<name>A0A1I0XWE5_9RHOB</name>
<accession>A0A1I0XWE5</accession>
<dbReference type="EMBL" id="FOJU01000004">
    <property type="protein sequence ID" value="SFB04630.1"/>
    <property type="molecule type" value="Genomic_DNA"/>
</dbReference>
<dbReference type="AlphaFoldDB" id="A0A1I0XWE5"/>
<reference evidence="3 4" key="1">
    <citation type="submission" date="2016-10" db="EMBL/GenBank/DDBJ databases">
        <authorList>
            <person name="de Groot N.N."/>
        </authorList>
    </citation>
    <scope>NUCLEOTIDE SEQUENCE [LARGE SCALE GENOMIC DNA]</scope>
    <source>
        <strain evidence="3 4">DSM 29316</strain>
    </source>
</reference>
<protein>
    <submittedName>
        <fullName evidence="3">DNA-nicking endonuclease, Smr domain</fullName>
    </submittedName>
</protein>
<dbReference type="PANTHER" id="PTHR35562">
    <property type="entry name" value="DNA ENDONUCLEASE SMRA-RELATED"/>
    <property type="match status" value="1"/>
</dbReference>
<feature type="compositionally biased region" description="Low complexity" evidence="1">
    <location>
        <begin position="63"/>
        <end position="74"/>
    </location>
</feature>
<dbReference type="Proteomes" id="UP000198796">
    <property type="component" value="Unassembled WGS sequence"/>
</dbReference>
<dbReference type="OrthoDB" id="7165597at2"/>
<keyword evidence="3" id="KW-0378">Hydrolase</keyword>
<dbReference type="Pfam" id="PF01713">
    <property type="entry name" value="Smr"/>
    <property type="match status" value="1"/>
</dbReference>
<keyword evidence="3" id="KW-0255">Endonuclease</keyword>